<feature type="transmembrane region" description="Helical" evidence="1">
    <location>
        <begin position="12"/>
        <end position="33"/>
    </location>
</feature>
<sequence length="287" mass="29218">MSGLARSPQEAMILGMVMAGLLALAAAGLLRWLRAGKLWTDLLVPASFLVAYWLAYNKVPSFPPVGAVNKVFFVAAVGTALGILAEAVGRGMLGRALALAQPIASAAYIGAARLPDALPEVAVAALWGLLVMHGLSGGTDRAADESGTRRAALLGIACAGFAPIALLGASSSSFQLSLLFAAALAAIVATNISNPDFGFRSASLLGGAGGMIAVAQTVTLITRKTDIPALAVLSLVFVAPFVVDPILRRVRATNKAVRLAAFVGICLLPVGASLAIVIARYGSSFPV</sequence>
<proteinExistence type="predicted"/>
<feature type="transmembrane region" description="Helical" evidence="1">
    <location>
        <begin position="259"/>
        <end position="281"/>
    </location>
</feature>
<feature type="transmembrane region" description="Helical" evidence="1">
    <location>
        <begin position="174"/>
        <end position="192"/>
    </location>
</feature>
<organism evidence="2 3">
    <name type="scientific">Mesorhizobium muleiense</name>
    <dbReference type="NCBI Taxonomy" id="1004279"/>
    <lineage>
        <taxon>Bacteria</taxon>
        <taxon>Pseudomonadati</taxon>
        <taxon>Pseudomonadota</taxon>
        <taxon>Alphaproteobacteria</taxon>
        <taxon>Hyphomicrobiales</taxon>
        <taxon>Phyllobacteriaceae</taxon>
        <taxon>Mesorhizobium</taxon>
    </lineage>
</organism>
<keyword evidence="1" id="KW-0812">Transmembrane</keyword>
<accession>A0A1G8VTC0</accession>
<evidence type="ECO:0000256" key="1">
    <source>
        <dbReference type="SAM" id="Phobius"/>
    </source>
</evidence>
<feature type="transmembrane region" description="Helical" evidence="1">
    <location>
        <begin position="227"/>
        <end position="247"/>
    </location>
</feature>
<protein>
    <submittedName>
        <fullName evidence="2">Uncharacterized protein</fullName>
    </submittedName>
</protein>
<evidence type="ECO:0000313" key="3">
    <source>
        <dbReference type="Proteomes" id="UP000198894"/>
    </source>
</evidence>
<dbReference type="EMBL" id="FNEE01000008">
    <property type="protein sequence ID" value="SDJ69103.1"/>
    <property type="molecule type" value="Genomic_DNA"/>
</dbReference>
<dbReference type="AlphaFoldDB" id="A0A1G8VTC0"/>
<keyword evidence="1" id="KW-1133">Transmembrane helix</keyword>
<feature type="transmembrane region" description="Helical" evidence="1">
    <location>
        <begin position="204"/>
        <end position="221"/>
    </location>
</feature>
<feature type="transmembrane region" description="Helical" evidence="1">
    <location>
        <begin position="38"/>
        <end position="55"/>
    </location>
</feature>
<keyword evidence="1" id="KW-0472">Membrane</keyword>
<dbReference type="RefSeq" id="WP_091594649.1">
    <property type="nucleotide sequence ID" value="NZ_FNEE01000008.1"/>
</dbReference>
<keyword evidence="3" id="KW-1185">Reference proteome</keyword>
<feature type="transmembrane region" description="Helical" evidence="1">
    <location>
        <begin position="67"/>
        <end position="85"/>
    </location>
</feature>
<gene>
    <name evidence="2" type="ORF">SAMN05428953_10874</name>
</gene>
<reference evidence="3" key="1">
    <citation type="submission" date="2016-10" db="EMBL/GenBank/DDBJ databases">
        <authorList>
            <person name="Varghese N."/>
            <person name="Submissions S."/>
        </authorList>
    </citation>
    <scope>NUCLEOTIDE SEQUENCE [LARGE SCALE GENOMIC DNA]</scope>
    <source>
        <strain evidence="3">CGMCC 1.11022</strain>
    </source>
</reference>
<name>A0A1G8VTC0_9HYPH</name>
<feature type="transmembrane region" description="Helical" evidence="1">
    <location>
        <begin position="151"/>
        <end position="168"/>
    </location>
</feature>
<evidence type="ECO:0000313" key="2">
    <source>
        <dbReference type="EMBL" id="SDJ69103.1"/>
    </source>
</evidence>
<dbReference type="Proteomes" id="UP000198894">
    <property type="component" value="Unassembled WGS sequence"/>
</dbReference>